<dbReference type="PANTHER" id="PTHR35089:SF1">
    <property type="entry name" value="CHAPERONE PROTEIN SKP"/>
    <property type="match status" value="1"/>
</dbReference>
<dbReference type="OrthoDB" id="121586at2"/>
<keyword evidence="2 4" id="KW-0732">Signal</keyword>
<keyword evidence="6" id="KW-1185">Reference proteome</keyword>
<feature type="signal peptide" evidence="4">
    <location>
        <begin position="1"/>
        <end position="25"/>
    </location>
</feature>
<dbReference type="AlphaFoldDB" id="E8WZU5"/>
<evidence type="ECO:0000313" key="6">
    <source>
        <dbReference type="Proteomes" id="UP000000343"/>
    </source>
</evidence>
<name>E8WZU5_GRATM</name>
<evidence type="ECO:0000256" key="3">
    <source>
        <dbReference type="SAM" id="MobiDB-lite"/>
    </source>
</evidence>
<dbReference type="HOGENOM" id="CLU_109844_0_0_0"/>
<dbReference type="GO" id="GO:0051082">
    <property type="term" value="F:unfolded protein binding"/>
    <property type="evidence" value="ECO:0007669"/>
    <property type="project" value="InterPro"/>
</dbReference>
<dbReference type="PaxDb" id="1198114-AciX9_0686"/>
<dbReference type="Pfam" id="PF03938">
    <property type="entry name" value="OmpH"/>
    <property type="match status" value="1"/>
</dbReference>
<reference evidence="6" key="1">
    <citation type="submission" date="2011-01" db="EMBL/GenBank/DDBJ databases">
        <title>Complete sequence of chromosome of Acidobacterium sp. MP5ACTX9.</title>
        <authorList>
            <consortium name="US DOE Joint Genome Institute"/>
            <person name="Lucas S."/>
            <person name="Copeland A."/>
            <person name="Lapidus A."/>
            <person name="Cheng J.-F."/>
            <person name="Goodwin L."/>
            <person name="Pitluck S."/>
            <person name="Teshima H."/>
            <person name="Detter J.C."/>
            <person name="Han C."/>
            <person name="Tapia R."/>
            <person name="Land M."/>
            <person name="Hauser L."/>
            <person name="Kyrpides N."/>
            <person name="Ivanova N."/>
            <person name="Ovchinnikova G."/>
            <person name="Pagani I."/>
            <person name="Rawat S.R."/>
            <person name="Mannisto M."/>
            <person name="Haggblom M.M."/>
            <person name="Woyke T."/>
        </authorList>
    </citation>
    <scope>NUCLEOTIDE SEQUENCE [LARGE SCALE GENOMIC DNA]</scope>
    <source>
        <strain evidence="6">MP5ACTX9</strain>
    </source>
</reference>
<evidence type="ECO:0000256" key="4">
    <source>
        <dbReference type="SAM" id="SignalP"/>
    </source>
</evidence>
<accession>E8WZU5</accession>
<dbReference type="Proteomes" id="UP000000343">
    <property type="component" value="Chromosome"/>
</dbReference>
<protein>
    <submittedName>
        <fullName evidence="5">Outer membrane chaperone Skp (OmpH)</fullName>
    </submittedName>
</protein>
<feature type="chain" id="PRO_5003234019" evidence="4">
    <location>
        <begin position="26"/>
        <end position="217"/>
    </location>
</feature>
<dbReference type="GO" id="GO:0005829">
    <property type="term" value="C:cytosol"/>
    <property type="evidence" value="ECO:0007669"/>
    <property type="project" value="TreeGrafter"/>
</dbReference>
<comment type="similarity">
    <text evidence="1">Belongs to the Skp family.</text>
</comment>
<feature type="region of interest" description="Disordered" evidence="3">
    <location>
        <begin position="191"/>
        <end position="217"/>
    </location>
</feature>
<evidence type="ECO:0000256" key="1">
    <source>
        <dbReference type="ARBA" id="ARBA00009091"/>
    </source>
</evidence>
<dbReference type="KEGG" id="acm:AciX9_0686"/>
<dbReference type="SMART" id="SM00935">
    <property type="entry name" value="OmpH"/>
    <property type="match status" value="1"/>
</dbReference>
<proteinExistence type="inferred from homology"/>
<sequence>MNRNLTLLAALGASLATVPAVYAQAAPAAAPAAVAPAATDAKIALVNFEQVVLASNEGQTVTIATQKKFEPKKTQIEAQAAEVETLKKGLQSAPATLSDEERTSRLRAIDTKEKALNRDAEDAQTSYNTDLQEALGKVAQKLAVTMKTYAQSNGYTILLDVSSQSSNVLWALPSTDVSQAVVDAYNKQSGIAAPAPQAPSAPRPAAARPAAPRPATK</sequence>
<dbReference type="eggNOG" id="COG2825">
    <property type="taxonomic scope" value="Bacteria"/>
</dbReference>
<dbReference type="PANTHER" id="PTHR35089">
    <property type="entry name" value="CHAPERONE PROTEIN SKP"/>
    <property type="match status" value="1"/>
</dbReference>
<dbReference type="RefSeq" id="WP_013579084.1">
    <property type="nucleotide sequence ID" value="NC_015064.1"/>
</dbReference>
<dbReference type="Gene3D" id="3.30.910.20">
    <property type="entry name" value="Skp domain"/>
    <property type="match status" value="1"/>
</dbReference>
<dbReference type="GO" id="GO:0050821">
    <property type="term" value="P:protein stabilization"/>
    <property type="evidence" value="ECO:0007669"/>
    <property type="project" value="TreeGrafter"/>
</dbReference>
<gene>
    <name evidence="5" type="ordered locus">AciX9_0686</name>
</gene>
<evidence type="ECO:0000313" key="5">
    <source>
        <dbReference type="EMBL" id="ADW67756.1"/>
    </source>
</evidence>
<feature type="compositionally biased region" description="Low complexity" evidence="3">
    <location>
        <begin position="203"/>
        <end position="217"/>
    </location>
</feature>
<dbReference type="SUPFAM" id="SSF111384">
    <property type="entry name" value="OmpH-like"/>
    <property type="match status" value="1"/>
</dbReference>
<evidence type="ECO:0000256" key="2">
    <source>
        <dbReference type="ARBA" id="ARBA00022729"/>
    </source>
</evidence>
<organism evidence="6">
    <name type="scientific">Granulicella tundricola (strain ATCC BAA-1859 / DSM 23138 / MP5ACTX9)</name>
    <dbReference type="NCBI Taxonomy" id="1198114"/>
    <lineage>
        <taxon>Bacteria</taxon>
        <taxon>Pseudomonadati</taxon>
        <taxon>Acidobacteriota</taxon>
        <taxon>Terriglobia</taxon>
        <taxon>Terriglobales</taxon>
        <taxon>Acidobacteriaceae</taxon>
        <taxon>Granulicella</taxon>
    </lineage>
</organism>
<dbReference type="InterPro" id="IPR005632">
    <property type="entry name" value="Chaperone_Skp"/>
</dbReference>
<dbReference type="EMBL" id="CP002480">
    <property type="protein sequence ID" value="ADW67756.1"/>
    <property type="molecule type" value="Genomic_DNA"/>
</dbReference>
<dbReference type="STRING" id="1198114.AciX9_0686"/>
<dbReference type="InterPro" id="IPR024930">
    <property type="entry name" value="Skp_dom_sf"/>
</dbReference>